<gene>
    <name evidence="1" type="ORF">LCGC14_1320360</name>
</gene>
<accession>A0A0F9KK95</accession>
<sequence>MRRRIKKNKSLGKPAVFLKPKRKIGGVAPKRWCPEFAHRGPWLAEGALLIAPDNATPECIELVGATARQERCDWCDHVRDLTELELRRRLRPKDFAAARLVRASEENRSRSRETFGRRFSLLQPGCRKLFLLETTDSGRRHMVGRERTLCGGPVLKVTWQDWAGVDGSGRPSSRCPACHREALRLSDDQLDVLFAHMLAISRPFKAKHPCDHVRAHDLETGRVLMSDEWCDCEHCEGKGRTRPDPAEYVWDACDPCSSRGWRVV</sequence>
<proteinExistence type="predicted"/>
<protein>
    <submittedName>
        <fullName evidence="1">Uncharacterized protein</fullName>
    </submittedName>
</protein>
<organism evidence="1">
    <name type="scientific">marine sediment metagenome</name>
    <dbReference type="NCBI Taxonomy" id="412755"/>
    <lineage>
        <taxon>unclassified sequences</taxon>
        <taxon>metagenomes</taxon>
        <taxon>ecological metagenomes</taxon>
    </lineage>
</organism>
<comment type="caution">
    <text evidence="1">The sequence shown here is derived from an EMBL/GenBank/DDBJ whole genome shotgun (WGS) entry which is preliminary data.</text>
</comment>
<dbReference type="EMBL" id="LAZR01007873">
    <property type="protein sequence ID" value="KKM82363.1"/>
    <property type="molecule type" value="Genomic_DNA"/>
</dbReference>
<reference evidence="1" key="1">
    <citation type="journal article" date="2015" name="Nature">
        <title>Complex archaea that bridge the gap between prokaryotes and eukaryotes.</title>
        <authorList>
            <person name="Spang A."/>
            <person name="Saw J.H."/>
            <person name="Jorgensen S.L."/>
            <person name="Zaremba-Niedzwiedzka K."/>
            <person name="Martijn J."/>
            <person name="Lind A.E."/>
            <person name="van Eijk R."/>
            <person name="Schleper C."/>
            <person name="Guy L."/>
            <person name="Ettema T.J."/>
        </authorList>
    </citation>
    <scope>NUCLEOTIDE SEQUENCE</scope>
</reference>
<name>A0A0F9KK95_9ZZZZ</name>
<dbReference type="AlphaFoldDB" id="A0A0F9KK95"/>
<evidence type="ECO:0000313" key="1">
    <source>
        <dbReference type="EMBL" id="KKM82363.1"/>
    </source>
</evidence>